<sequence length="75" mass="7852">MKLVVARSLDLPLSGNLPLTLTSSSGVIREVVCVVADLVRRPQLTPATSLAPLIEIDSPSPSDVNDNVAVSPSRC</sequence>
<dbReference type="Proteomes" id="UP001066276">
    <property type="component" value="Chromosome 11"/>
</dbReference>
<accession>A0AAV7LNC6</accession>
<dbReference type="AlphaFoldDB" id="A0AAV7LNC6"/>
<dbReference type="EMBL" id="JANPWB010000015">
    <property type="protein sequence ID" value="KAJ1093057.1"/>
    <property type="molecule type" value="Genomic_DNA"/>
</dbReference>
<name>A0AAV7LNC6_PLEWA</name>
<organism evidence="1 2">
    <name type="scientific">Pleurodeles waltl</name>
    <name type="common">Iberian ribbed newt</name>
    <dbReference type="NCBI Taxonomy" id="8319"/>
    <lineage>
        <taxon>Eukaryota</taxon>
        <taxon>Metazoa</taxon>
        <taxon>Chordata</taxon>
        <taxon>Craniata</taxon>
        <taxon>Vertebrata</taxon>
        <taxon>Euteleostomi</taxon>
        <taxon>Amphibia</taxon>
        <taxon>Batrachia</taxon>
        <taxon>Caudata</taxon>
        <taxon>Salamandroidea</taxon>
        <taxon>Salamandridae</taxon>
        <taxon>Pleurodelinae</taxon>
        <taxon>Pleurodeles</taxon>
    </lineage>
</organism>
<proteinExistence type="predicted"/>
<protein>
    <submittedName>
        <fullName evidence="1">Uncharacterized protein</fullName>
    </submittedName>
</protein>
<gene>
    <name evidence="1" type="ORF">NDU88_006166</name>
</gene>
<evidence type="ECO:0000313" key="1">
    <source>
        <dbReference type="EMBL" id="KAJ1093057.1"/>
    </source>
</evidence>
<keyword evidence="2" id="KW-1185">Reference proteome</keyword>
<evidence type="ECO:0000313" key="2">
    <source>
        <dbReference type="Proteomes" id="UP001066276"/>
    </source>
</evidence>
<comment type="caution">
    <text evidence="1">The sequence shown here is derived from an EMBL/GenBank/DDBJ whole genome shotgun (WGS) entry which is preliminary data.</text>
</comment>
<reference evidence="1" key="1">
    <citation type="journal article" date="2022" name="bioRxiv">
        <title>Sequencing and chromosome-scale assembly of the giantPleurodeles waltlgenome.</title>
        <authorList>
            <person name="Brown T."/>
            <person name="Elewa A."/>
            <person name="Iarovenko S."/>
            <person name="Subramanian E."/>
            <person name="Araus A.J."/>
            <person name="Petzold A."/>
            <person name="Susuki M."/>
            <person name="Suzuki K.-i.T."/>
            <person name="Hayashi T."/>
            <person name="Toyoda A."/>
            <person name="Oliveira C."/>
            <person name="Osipova E."/>
            <person name="Leigh N.D."/>
            <person name="Simon A."/>
            <person name="Yun M.H."/>
        </authorList>
    </citation>
    <scope>NUCLEOTIDE SEQUENCE</scope>
    <source>
        <strain evidence="1">20211129_DDA</strain>
        <tissue evidence="1">Liver</tissue>
    </source>
</reference>